<evidence type="ECO:0000256" key="7">
    <source>
        <dbReference type="ARBA" id="ARBA00022741"/>
    </source>
</evidence>
<dbReference type="WBParaSite" id="ACRNAN_Path_689.g2576.t2">
    <property type="protein sequence ID" value="ACRNAN_Path_689.g2576.t2"/>
    <property type="gene ID" value="ACRNAN_Path_689.g2576"/>
</dbReference>
<evidence type="ECO:0000256" key="5">
    <source>
        <dbReference type="ARBA" id="ARBA00022553"/>
    </source>
</evidence>
<dbReference type="InterPro" id="IPR023298">
    <property type="entry name" value="ATPase_P-typ_TM_dom_sf"/>
</dbReference>
<comment type="similarity">
    <text evidence="2 16">Belongs to the cation transport ATPase (P-type) (TC 3.A.3) family. Type IIC subfamily.</text>
</comment>
<evidence type="ECO:0000256" key="10">
    <source>
        <dbReference type="ARBA" id="ARBA00022967"/>
    </source>
</evidence>
<dbReference type="Gene3D" id="2.70.150.10">
    <property type="entry name" value="Calcium-transporting ATPase, cytoplasmic transduction domain A"/>
    <property type="match status" value="1"/>
</dbReference>
<dbReference type="NCBIfam" id="TIGR01494">
    <property type="entry name" value="ATPase_P-type"/>
    <property type="match status" value="2"/>
</dbReference>
<dbReference type="PANTHER" id="PTHR43294:SF18">
    <property type="entry name" value="SODIUM_POTASSIUM-TRANSPORTING ATPASE SUBUNIT ALPHA"/>
    <property type="match status" value="1"/>
</dbReference>
<accession>A0A914C9X3</accession>
<reference evidence="19" key="1">
    <citation type="submission" date="2022-11" db="UniProtKB">
        <authorList>
            <consortium name="WormBaseParasite"/>
        </authorList>
    </citation>
    <scope>IDENTIFICATION</scope>
</reference>
<keyword evidence="7 16" id="KW-0547">Nucleotide-binding</keyword>
<feature type="domain" description="Cation-transporting P-type ATPase N-terminal" evidence="17">
    <location>
        <begin position="22"/>
        <end position="96"/>
    </location>
</feature>
<evidence type="ECO:0000256" key="12">
    <source>
        <dbReference type="ARBA" id="ARBA00023065"/>
    </source>
</evidence>
<dbReference type="Gene3D" id="3.40.1110.10">
    <property type="entry name" value="Calcium-transporting ATPase, cytoplasmic domain N"/>
    <property type="match status" value="1"/>
</dbReference>
<dbReference type="PRINTS" id="PR00119">
    <property type="entry name" value="CATATPASE"/>
</dbReference>
<dbReference type="GO" id="GO:0006883">
    <property type="term" value="P:intracellular sodium ion homeostasis"/>
    <property type="evidence" value="ECO:0007669"/>
    <property type="project" value="TreeGrafter"/>
</dbReference>
<dbReference type="Gene3D" id="1.20.1110.10">
    <property type="entry name" value="Calcium-transporting ATPase, transmembrane domain"/>
    <property type="match status" value="1"/>
</dbReference>
<keyword evidence="9 16" id="KW-0630">Potassium</keyword>
<dbReference type="SUPFAM" id="SSF81653">
    <property type="entry name" value="Calcium ATPase, transduction domain A"/>
    <property type="match status" value="1"/>
</dbReference>
<evidence type="ECO:0000256" key="2">
    <source>
        <dbReference type="ARBA" id="ARBA00006934"/>
    </source>
</evidence>
<comment type="function">
    <text evidence="14">This is the catalytic component of the active enzyme, which catalyzes the hydrolysis of ATP coupled with the exchange of sodium and potassium ions across the plasma membrane. This action creates the electrochemical gradient of sodium and potassium ions, providing the energy for active transport of various nutrients.</text>
</comment>
<dbReference type="FunFam" id="1.20.1110.10:FF:000095">
    <property type="entry name" value="Sodium/potassium-transporting ATPase subunit alpha-1"/>
    <property type="match status" value="1"/>
</dbReference>
<keyword evidence="11 16" id="KW-1133">Transmembrane helix</keyword>
<dbReference type="GO" id="GO:0005391">
    <property type="term" value="F:P-type sodium:potassium-exchanging transporter activity"/>
    <property type="evidence" value="ECO:0007669"/>
    <property type="project" value="TreeGrafter"/>
</dbReference>
<dbReference type="InterPro" id="IPR036412">
    <property type="entry name" value="HAD-like_sf"/>
</dbReference>
<dbReference type="NCBIfam" id="TIGR01106">
    <property type="entry name" value="ATPase-IIC_X-K"/>
    <property type="match status" value="1"/>
</dbReference>
<keyword evidence="10" id="KW-1278">Translocase</keyword>
<feature type="transmembrane region" description="Helical" evidence="16">
    <location>
        <begin position="941"/>
        <end position="959"/>
    </location>
</feature>
<evidence type="ECO:0000256" key="14">
    <source>
        <dbReference type="ARBA" id="ARBA00037422"/>
    </source>
</evidence>
<feature type="transmembrane region" description="Helical" evidence="16">
    <location>
        <begin position="838"/>
        <end position="861"/>
    </location>
</feature>
<dbReference type="AlphaFoldDB" id="A0A914C9X3"/>
<evidence type="ECO:0000256" key="16">
    <source>
        <dbReference type="RuleBase" id="RU362084"/>
    </source>
</evidence>
<feature type="transmembrane region" description="Helical" evidence="16">
    <location>
        <begin position="111"/>
        <end position="130"/>
    </location>
</feature>
<evidence type="ECO:0000313" key="18">
    <source>
        <dbReference type="Proteomes" id="UP000887540"/>
    </source>
</evidence>
<evidence type="ECO:0000256" key="4">
    <source>
        <dbReference type="ARBA" id="ARBA00022538"/>
    </source>
</evidence>
<dbReference type="FunFam" id="2.70.150.10:FF:000003">
    <property type="entry name" value="Sodium/potassium-transporting ATPase subunit alpha"/>
    <property type="match status" value="1"/>
</dbReference>
<dbReference type="InterPro" id="IPR008250">
    <property type="entry name" value="ATPase_P-typ_transduc_dom_A_sf"/>
</dbReference>
<keyword evidence="8 16" id="KW-0067">ATP-binding</keyword>
<name>A0A914C9X3_9BILA</name>
<dbReference type="Pfam" id="PF00689">
    <property type="entry name" value="Cation_ATPase_C"/>
    <property type="match status" value="1"/>
</dbReference>
<keyword evidence="18" id="KW-1185">Reference proteome</keyword>
<dbReference type="InterPro" id="IPR023299">
    <property type="entry name" value="ATPase_P-typ_cyto_dom_N"/>
</dbReference>
<evidence type="ECO:0000256" key="15">
    <source>
        <dbReference type="ARBA" id="ARBA00038795"/>
    </source>
</evidence>
<dbReference type="PANTHER" id="PTHR43294">
    <property type="entry name" value="SODIUM/POTASSIUM-TRANSPORTING ATPASE SUBUNIT ALPHA"/>
    <property type="match status" value="1"/>
</dbReference>
<dbReference type="Pfam" id="PF13246">
    <property type="entry name" value="Cation_ATPase"/>
    <property type="match status" value="1"/>
</dbReference>
<comment type="subcellular location">
    <subcellularLocation>
        <location evidence="16">Cell membrane</location>
        <topology evidence="16">Multi-pass membrane protein</topology>
    </subcellularLocation>
    <subcellularLocation>
        <location evidence="1">Membrane</location>
        <topology evidence="1">Multi-pass membrane protein</topology>
    </subcellularLocation>
</comment>
<feature type="transmembrane region" description="Helical" evidence="16">
    <location>
        <begin position="272"/>
        <end position="294"/>
    </location>
</feature>
<dbReference type="FunFam" id="3.40.50.1000:FF:000083">
    <property type="entry name" value="Sodium/potassium-transporting ATPase subunit alpha"/>
    <property type="match status" value="1"/>
</dbReference>
<dbReference type="Pfam" id="PF00122">
    <property type="entry name" value="E1-E2_ATPase"/>
    <property type="match status" value="1"/>
</dbReference>
<feature type="transmembrane region" description="Helical" evidence="16">
    <location>
        <begin position="900"/>
        <end position="920"/>
    </location>
</feature>
<dbReference type="InterPro" id="IPR006068">
    <property type="entry name" value="ATPase_P-typ_cation-transptr_C"/>
</dbReference>
<dbReference type="SUPFAM" id="SSF81665">
    <property type="entry name" value="Calcium ATPase, transmembrane domain M"/>
    <property type="match status" value="1"/>
</dbReference>
<dbReference type="SFLD" id="SFLDS00003">
    <property type="entry name" value="Haloacid_Dehalogenase"/>
    <property type="match status" value="1"/>
</dbReference>
<comment type="caution">
    <text evidence="16">Lacks conserved residue(s) required for the propagation of feature annotation.</text>
</comment>
<dbReference type="GO" id="GO:0016887">
    <property type="term" value="F:ATP hydrolysis activity"/>
    <property type="evidence" value="ECO:0007669"/>
    <property type="project" value="InterPro"/>
</dbReference>
<dbReference type="GO" id="GO:0046872">
    <property type="term" value="F:metal ion binding"/>
    <property type="evidence" value="ECO:0007669"/>
    <property type="project" value="UniProtKB-KW"/>
</dbReference>
<feature type="transmembrane region" description="Helical" evidence="16">
    <location>
        <begin position="309"/>
        <end position="332"/>
    </location>
</feature>
<evidence type="ECO:0000256" key="8">
    <source>
        <dbReference type="ARBA" id="ARBA00022840"/>
    </source>
</evidence>
<dbReference type="InterPro" id="IPR059000">
    <property type="entry name" value="ATPase_P-type_domA"/>
</dbReference>
<dbReference type="Gene3D" id="3.40.50.1000">
    <property type="entry name" value="HAD superfamily/HAD-like"/>
    <property type="match status" value="1"/>
</dbReference>
<evidence type="ECO:0000256" key="1">
    <source>
        <dbReference type="ARBA" id="ARBA00004141"/>
    </source>
</evidence>
<dbReference type="SUPFAM" id="SSF56784">
    <property type="entry name" value="HAD-like"/>
    <property type="match status" value="1"/>
</dbReference>
<evidence type="ECO:0000256" key="6">
    <source>
        <dbReference type="ARBA" id="ARBA00022692"/>
    </source>
</evidence>
<keyword evidence="4 16" id="KW-0633">Potassium transport</keyword>
<dbReference type="InterPro" id="IPR005775">
    <property type="entry name" value="P-type_ATPase_IIC"/>
</dbReference>
<dbReference type="PRINTS" id="PR00121">
    <property type="entry name" value="NAKATPASE"/>
</dbReference>
<dbReference type="SMART" id="SM00831">
    <property type="entry name" value="Cation_ATPase_N"/>
    <property type="match status" value="1"/>
</dbReference>
<organism evidence="18 19">
    <name type="scientific">Acrobeloides nanus</name>
    <dbReference type="NCBI Taxonomy" id="290746"/>
    <lineage>
        <taxon>Eukaryota</taxon>
        <taxon>Metazoa</taxon>
        <taxon>Ecdysozoa</taxon>
        <taxon>Nematoda</taxon>
        <taxon>Chromadorea</taxon>
        <taxon>Rhabditida</taxon>
        <taxon>Tylenchina</taxon>
        <taxon>Cephalobomorpha</taxon>
        <taxon>Cephaloboidea</taxon>
        <taxon>Cephalobidae</taxon>
        <taxon>Acrobeloides</taxon>
    </lineage>
</organism>
<evidence type="ECO:0000256" key="9">
    <source>
        <dbReference type="ARBA" id="ARBA00022958"/>
    </source>
</evidence>
<proteinExistence type="inferred from homology"/>
<dbReference type="Proteomes" id="UP000887540">
    <property type="component" value="Unplaced"/>
</dbReference>
<dbReference type="InterPro" id="IPR004014">
    <property type="entry name" value="ATPase_P-typ_cation-transptr_N"/>
</dbReference>
<protein>
    <recommendedName>
        <fullName evidence="16">Sodium/potassium-transporting ATPase subunit alpha</fullName>
    </recommendedName>
</protein>
<comment type="subunit">
    <text evidence="15">The sodium/potassium-transporting ATPase is composed of a catalytic alpha subunit, an auxiliary non-catalytic beta subunit and an additional regulatory subunit.</text>
</comment>
<keyword evidence="12 16" id="KW-0406">Ion transport</keyword>
<keyword evidence="16" id="KW-0479">Metal-binding</keyword>
<feature type="transmembrane region" description="Helical" evidence="16">
    <location>
        <begin position="72"/>
        <end position="99"/>
    </location>
</feature>
<dbReference type="InterPro" id="IPR018303">
    <property type="entry name" value="ATPase_P-typ_P_site"/>
</dbReference>
<dbReference type="PROSITE" id="PS00154">
    <property type="entry name" value="ATPASE_E1_E2"/>
    <property type="match status" value="1"/>
</dbReference>
<dbReference type="InterPro" id="IPR044492">
    <property type="entry name" value="P_typ_ATPase_HD_dom"/>
</dbReference>
<dbReference type="SFLD" id="SFLDG00002">
    <property type="entry name" value="C1.7:_P-type_atpase_like"/>
    <property type="match status" value="1"/>
</dbReference>
<evidence type="ECO:0000313" key="19">
    <source>
        <dbReference type="WBParaSite" id="ACRNAN_Path_689.g2576.t2"/>
    </source>
</evidence>
<evidence type="ECO:0000256" key="3">
    <source>
        <dbReference type="ARBA" id="ARBA00022448"/>
    </source>
</evidence>
<evidence type="ECO:0000256" key="11">
    <source>
        <dbReference type="ARBA" id="ARBA00022989"/>
    </source>
</evidence>
<keyword evidence="5" id="KW-0597">Phosphoprotein</keyword>
<dbReference type="GO" id="GO:0030007">
    <property type="term" value="P:intracellular potassium ion homeostasis"/>
    <property type="evidence" value="ECO:0007669"/>
    <property type="project" value="TreeGrafter"/>
</dbReference>
<dbReference type="GO" id="GO:1990573">
    <property type="term" value="P:potassium ion import across plasma membrane"/>
    <property type="evidence" value="ECO:0007669"/>
    <property type="project" value="TreeGrafter"/>
</dbReference>
<dbReference type="InterPro" id="IPR001757">
    <property type="entry name" value="P_typ_ATPase"/>
</dbReference>
<dbReference type="GO" id="GO:0036376">
    <property type="term" value="P:sodium ion export across plasma membrane"/>
    <property type="evidence" value="ECO:0007669"/>
    <property type="project" value="TreeGrafter"/>
</dbReference>
<sequence>MSEKKKKREENLDELKKEITITEHEVPIEELYKSLDTNPEKGLDEQEASRRLVEYGPNQLTPPKNKPLWFKFIISLFEGFNILMWIGSVACFINFIIVAKRTAETVDYDTMWLGIILAAVVLITSIFTFYQERKSQHVMESFKKMIPPKVTVVRSQKMQQIDAVDLVIGDIVYLVFGDKVPADVRVIEANGFKVDNSSLTGENVAVRRTPEFTHKNPLETSNLVFFGTSVVEGNALGIVILTGDNTVMGRIAGLTSLVETNQTPIAKEIKHFIKMIGTVAISLGLLFLAISLYTKYKSGTLGEEWIDCIVFFIGIIVANVPEGILPTITVCLTLTAKRMSKKNCLVKNLEAVETLGSTSTICSDKTGTLTQNRMTVAHLWVNGKIFDSEVISEQPRNDSTERLLRCAALCSRAKFKNEDWNTPDSKRETIGDASEVAIMKFVNKQLQPVNVHELRERCRKINEIPFNSNEKYSVTIHRKENGQFLLLMKGAPERILHRCSTISIDGQTARINELVKDGYNVAYEYLGGRGERVLGFCEMELDPVKFPPNFKFDTDEPNFPLENLCFLGLISMIDPPRPGVPEAVRLCQSAGIQVVMVTGDHPITAKAIESCVSDSFSESARQVNIIGQPKVVHLISLETDELNLKQNEIKAIVVHGEWLNKLEESELDFIVHHYDQVVFARTSPAQKLKIVEAYQRAGRIVAVTGDGVNDAPALRKADIGIAMGITGTEVSKQAADMVLLDDNFASIVTGVEEGRLIFDNLKKSIAYTLTSNIPELAPFLTYITLGIPLPMSIRAILCIDLGTDILPAISFAYEPAESDIMDRPPRNPKRDRLVNWRLLFYSYLLIGVFQAIVGFSLYFWIMAEHGFPSYTLLNLKDVWEKRDLLVPDKYNRYWNYQDRMNLLGVCHGAFFYAIVCVQWADLLISKTRMNSIVTQGLENNVLNISLLFTTLLSTFFLFTPGVNSILKVGPIKLRWAMLPVLGMWQVFAFDEIRRAVIRKYPDGVVFHTTYY</sequence>
<keyword evidence="3 16" id="KW-0813">Transport</keyword>
<keyword evidence="13 16" id="KW-0472">Membrane</keyword>
<dbReference type="GO" id="GO:1902600">
    <property type="term" value="P:proton transmembrane transport"/>
    <property type="evidence" value="ECO:0007669"/>
    <property type="project" value="TreeGrafter"/>
</dbReference>
<dbReference type="InterPro" id="IPR023214">
    <property type="entry name" value="HAD_sf"/>
</dbReference>
<dbReference type="Pfam" id="PF00690">
    <property type="entry name" value="Cation_ATPase_N"/>
    <property type="match status" value="1"/>
</dbReference>
<evidence type="ECO:0000256" key="13">
    <source>
        <dbReference type="ARBA" id="ARBA00023136"/>
    </source>
</evidence>
<dbReference type="SFLD" id="SFLDF00027">
    <property type="entry name" value="p-type_atpase"/>
    <property type="match status" value="1"/>
</dbReference>
<dbReference type="InterPro" id="IPR050510">
    <property type="entry name" value="Cation_transp_ATPase_P-type"/>
</dbReference>
<dbReference type="GO" id="GO:0005524">
    <property type="term" value="F:ATP binding"/>
    <property type="evidence" value="ECO:0007669"/>
    <property type="project" value="UniProtKB-KW"/>
</dbReference>
<dbReference type="SUPFAM" id="SSF81660">
    <property type="entry name" value="Metal cation-transporting ATPase, ATP-binding domain N"/>
    <property type="match status" value="1"/>
</dbReference>
<evidence type="ECO:0000259" key="17">
    <source>
        <dbReference type="SMART" id="SM00831"/>
    </source>
</evidence>
<keyword evidence="6 16" id="KW-0812">Transmembrane</keyword>
<dbReference type="GO" id="GO:0005886">
    <property type="term" value="C:plasma membrane"/>
    <property type="evidence" value="ECO:0007669"/>
    <property type="project" value="UniProtKB-SubCell"/>
</dbReference>